<dbReference type="Gene3D" id="3.80.10.10">
    <property type="entry name" value="Ribonuclease Inhibitor"/>
    <property type="match status" value="1"/>
</dbReference>
<proteinExistence type="predicted"/>
<dbReference type="InterPro" id="IPR006566">
    <property type="entry name" value="FBD"/>
</dbReference>
<sequence length="528" mass="61102">MSVKTPATGIWRPESGDRGGYVDEKLQRPESEWFGVGGGYVSRPRRLLVEFDLKRKLNSGNKQAITMSSKSVDRLSLLPEDILSQILSRMPTILAVRTSILSKRWRYSWMLVTNIDFDYDVHPIGDLYNLIKFVDRVLDLCKTSEVNLFRLRVGKFLIQESIMVSNWIEKAVRSNVHELDLQVETLELPVSLFTCKTLAILRLECSRPYDYDLCECRVNLPCLKTLDMVGLKNPFINISKLISGCPLLENLSFEVRWSLSYAYDQIRWMHRMAKEDYIFNIPTLKRLKITWKSRVCHINKVVLNVPNLEYLFVGGVLRPFIILENASSLLEACVSFSDIRCVDYHHAHPWAELLKGLSGVKSLSVQHNASTSLLPNFSNMTHLELKSCWSSIQIFHFLKNSPELEHLYIEKIEYSGWIKPMRVPPCMLAKLTTINLSTCNGQQWEIRFLEYMLGNAKDLKTLTITWENVRFVEEVRLREQLLAVPRASRYCEIIFLGSSSPSSPVKRARHAVWNNPFVSRFFNFMPNH</sequence>
<dbReference type="InterPro" id="IPR036047">
    <property type="entry name" value="F-box-like_dom_sf"/>
</dbReference>
<keyword evidence="4" id="KW-1185">Reference proteome</keyword>
<dbReference type="Proteomes" id="UP001408789">
    <property type="component" value="Unassembled WGS sequence"/>
</dbReference>
<dbReference type="PROSITE" id="PS50181">
    <property type="entry name" value="FBOX"/>
    <property type="match status" value="1"/>
</dbReference>
<dbReference type="CDD" id="cd22160">
    <property type="entry name" value="F-box_AtFBL13-like"/>
    <property type="match status" value="1"/>
</dbReference>
<dbReference type="Pfam" id="PF00646">
    <property type="entry name" value="F-box"/>
    <property type="match status" value="1"/>
</dbReference>
<gene>
    <name evidence="3" type="ORF">SSX86_006962</name>
</gene>
<dbReference type="SUPFAM" id="SSF52047">
    <property type="entry name" value="RNI-like"/>
    <property type="match status" value="1"/>
</dbReference>
<evidence type="ECO:0000313" key="3">
    <source>
        <dbReference type="EMBL" id="KAK9074364.1"/>
    </source>
</evidence>
<dbReference type="InterPro" id="IPR053781">
    <property type="entry name" value="F-box_AtFBL13-like"/>
</dbReference>
<comment type="caution">
    <text evidence="3">The sequence shown here is derived from an EMBL/GenBank/DDBJ whole genome shotgun (WGS) entry which is preliminary data.</text>
</comment>
<name>A0AAP0DNL0_9ASTR</name>
<dbReference type="Pfam" id="PF24758">
    <property type="entry name" value="LRR_At5g56370"/>
    <property type="match status" value="1"/>
</dbReference>
<reference evidence="3 4" key="1">
    <citation type="submission" date="2024-04" db="EMBL/GenBank/DDBJ databases">
        <title>The reference genome of an endangered Asteraceae, Deinandra increscens subsp. villosa, native to the Central Coast of California.</title>
        <authorList>
            <person name="Guilliams M."/>
            <person name="Hasenstab-Lehman K."/>
            <person name="Meyer R."/>
            <person name="Mcevoy S."/>
        </authorList>
    </citation>
    <scope>NUCLEOTIDE SEQUENCE [LARGE SCALE GENOMIC DNA]</scope>
    <source>
        <tissue evidence="3">Leaf</tissue>
    </source>
</reference>
<evidence type="ECO:0000256" key="1">
    <source>
        <dbReference type="SAM" id="MobiDB-lite"/>
    </source>
</evidence>
<dbReference type="InterPro" id="IPR001810">
    <property type="entry name" value="F-box_dom"/>
</dbReference>
<dbReference type="Pfam" id="PF08387">
    <property type="entry name" value="FBD"/>
    <property type="match status" value="1"/>
</dbReference>
<protein>
    <recommendedName>
        <fullName evidence="2">F-box domain-containing protein</fullName>
    </recommendedName>
</protein>
<dbReference type="SUPFAM" id="SSF81383">
    <property type="entry name" value="F-box domain"/>
    <property type="match status" value="1"/>
</dbReference>
<dbReference type="SMART" id="SM00579">
    <property type="entry name" value="FBD"/>
    <property type="match status" value="1"/>
</dbReference>
<feature type="region of interest" description="Disordered" evidence="1">
    <location>
        <begin position="1"/>
        <end position="22"/>
    </location>
</feature>
<dbReference type="InterPro" id="IPR032675">
    <property type="entry name" value="LRR_dom_sf"/>
</dbReference>
<dbReference type="InterPro" id="IPR050232">
    <property type="entry name" value="FBL13/AtMIF1-like"/>
</dbReference>
<dbReference type="EMBL" id="JBCNJP010000008">
    <property type="protein sequence ID" value="KAK9074364.1"/>
    <property type="molecule type" value="Genomic_DNA"/>
</dbReference>
<dbReference type="AlphaFoldDB" id="A0AAP0DNL0"/>
<accession>A0AAP0DNL0</accession>
<dbReference type="PANTHER" id="PTHR31900:SF31">
    <property type="entry name" value="F-BOX_LRR-REPEAT PROTEIN 13-LIKE"/>
    <property type="match status" value="1"/>
</dbReference>
<dbReference type="PANTHER" id="PTHR31900">
    <property type="entry name" value="F-BOX/RNI SUPERFAMILY PROTEIN-RELATED"/>
    <property type="match status" value="1"/>
</dbReference>
<dbReference type="InterPro" id="IPR055411">
    <property type="entry name" value="LRR_FXL15/At3g58940/PEG3-like"/>
</dbReference>
<evidence type="ECO:0000313" key="4">
    <source>
        <dbReference type="Proteomes" id="UP001408789"/>
    </source>
</evidence>
<organism evidence="3 4">
    <name type="scientific">Deinandra increscens subsp. villosa</name>
    <dbReference type="NCBI Taxonomy" id="3103831"/>
    <lineage>
        <taxon>Eukaryota</taxon>
        <taxon>Viridiplantae</taxon>
        <taxon>Streptophyta</taxon>
        <taxon>Embryophyta</taxon>
        <taxon>Tracheophyta</taxon>
        <taxon>Spermatophyta</taxon>
        <taxon>Magnoliopsida</taxon>
        <taxon>eudicotyledons</taxon>
        <taxon>Gunneridae</taxon>
        <taxon>Pentapetalae</taxon>
        <taxon>asterids</taxon>
        <taxon>campanulids</taxon>
        <taxon>Asterales</taxon>
        <taxon>Asteraceae</taxon>
        <taxon>Asteroideae</taxon>
        <taxon>Heliantheae alliance</taxon>
        <taxon>Madieae</taxon>
        <taxon>Madiinae</taxon>
        <taxon>Deinandra</taxon>
    </lineage>
</organism>
<feature type="domain" description="F-box" evidence="2">
    <location>
        <begin position="72"/>
        <end position="122"/>
    </location>
</feature>
<evidence type="ECO:0000259" key="2">
    <source>
        <dbReference type="PROSITE" id="PS50181"/>
    </source>
</evidence>